<dbReference type="AlphaFoldDB" id="T2MBT9"/>
<sequence length="348" mass="39668">MSSSSQDFEDLSLRNNKRNKIFSGDGINSTRFTSLNYEEWNASCMGVNKSGKLAVLAGRKGFLVVDLDNLGISKKHAVSNKWDPSVIEWNPHDANDELFASVMNQKVEIWNAEELYNGSPKTVLSGHTRSISDINWSYFEPHTLLTCSMDMYINLWDVRQTRKPSSLFTTVAGSSQVKWNRRNKNLFASAHDGDVRIWDIRNGNNPLVYIAGHLSKIHGLDWSPQNESQFVTASNDSTVKFWNINSPLQSQGSINTGSPVWKARFTPFGIGLVTVQLRRGDNNIFLWKTSELKSPVHRFDGHTDVILEFQWRSQHLGDEEEYQLISWSKDETLKIWRIEKKTIQAITG</sequence>
<organism evidence="4">
    <name type="scientific">Hydra vulgaris</name>
    <name type="common">Hydra</name>
    <name type="synonym">Hydra attenuata</name>
    <dbReference type="NCBI Taxonomy" id="6087"/>
    <lineage>
        <taxon>Eukaryota</taxon>
        <taxon>Metazoa</taxon>
        <taxon>Cnidaria</taxon>
        <taxon>Hydrozoa</taxon>
        <taxon>Hydroidolina</taxon>
        <taxon>Anthoathecata</taxon>
        <taxon>Aplanulata</taxon>
        <taxon>Hydridae</taxon>
        <taxon>Hydra</taxon>
    </lineage>
</organism>
<dbReference type="PROSITE" id="PS50082">
    <property type="entry name" value="WD_REPEATS_2"/>
    <property type="match status" value="3"/>
</dbReference>
<name>T2MBT9_HYDVU</name>
<dbReference type="GO" id="GO:0035859">
    <property type="term" value="C:Seh1-associated complex"/>
    <property type="evidence" value="ECO:0007669"/>
    <property type="project" value="TreeGrafter"/>
</dbReference>
<keyword evidence="1 3" id="KW-0853">WD repeat</keyword>
<dbReference type="InterPro" id="IPR020472">
    <property type="entry name" value="WD40_PAC1"/>
</dbReference>
<evidence type="ECO:0000256" key="1">
    <source>
        <dbReference type="ARBA" id="ARBA00022574"/>
    </source>
</evidence>
<feature type="repeat" description="WD" evidence="3">
    <location>
        <begin position="210"/>
        <end position="246"/>
    </location>
</feature>
<dbReference type="Pfam" id="PF00400">
    <property type="entry name" value="WD40"/>
    <property type="match status" value="3"/>
</dbReference>
<dbReference type="OrthoDB" id="311712at2759"/>
<reference evidence="4" key="1">
    <citation type="journal article" date="2013" name="Genome Biol. Evol.">
        <title>Punctuated emergences of genetic and phenotypic innovations in eumetazoan, bilaterian, euteleostome, and hominidae ancestors.</title>
        <authorList>
            <person name="Wenger Y."/>
            <person name="Galliot B."/>
        </authorList>
    </citation>
    <scope>NUCLEOTIDE SEQUENCE</scope>
    <source>
        <tissue evidence="4">Whole animals</tissue>
    </source>
</reference>
<dbReference type="SMART" id="SM00320">
    <property type="entry name" value="WD40"/>
    <property type="match status" value="4"/>
</dbReference>
<feature type="non-terminal residue" evidence="4">
    <location>
        <position position="348"/>
    </location>
</feature>
<feature type="repeat" description="WD" evidence="3">
    <location>
        <begin position="177"/>
        <end position="208"/>
    </location>
</feature>
<evidence type="ECO:0000256" key="2">
    <source>
        <dbReference type="ARBA" id="ARBA00022737"/>
    </source>
</evidence>
<dbReference type="GO" id="GO:0035591">
    <property type="term" value="F:signaling adaptor activity"/>
    <property type="evidence" value="ECO:0007669"/>
    <property type="project" value="TreeGrafter"/>
</dbReference>
<dbReference type="PROSITE" id="PS50294">
    <property type="entry name" value="WD_REPEATS_REGION"/>
    <property type="match status" value="2"/>
</dbReference>
<gene>
    <name evidence="4" type="primary">WDR59</name>
</gene>
<accession>T2MBT9</accession>
<dbReference type="InterPro" id="IPR001680">
    <property type="entry name" value="WD40_rpt"/>
</dbReference>
<feature type="repeat" description="WD" evidence="3">
    <location>
        <begin position="124"/>
        <end position="166"/>
    </location>
</feature>
<dbReference type="SUPFAM" id="SSF50978">
    <property type="entry name" value="WD40 repeat-like"/>
    <property type="match status" value="1"/>
</dbReference>
<dbReference type="InterPro" id="IPR019775">
    <property type="entry name" value="WD40_repeat_CS"/>
</dbReference>
<keyword evidence="2" id="KW-0677">Repeat</keyword>
<dbReference type="PRINTS" id="PR00320">
    <property type="entry name" value="GPROTEINBRPT"/>
</dbReference>
<proteinExistence type="evidence at transcript level"/>
<dbReference type="InterPro" id="IPR036322">
    <property type="entry name" value="WD40_repeat_dom_sf"/>
</dbReference>
<evidence type="ECO:0000256" key="3">
    <source>
        <dbReference type="PROSITE-ProRule" id="PRU00221"/>
    </source>
</evidence>
<dbReference type="Gene3D" id="2.130.10.10">
    <property type="entry name" value="YVTN repeat-like/Quinoprotein amine dehydrogenase"/>
    <property type="match status" value="2"/>
</dbReference>
<dbReference type="PANTHER" id="PTHR46170">
    <property type="entry name" value="GATOR COMPLEX PROTEIN WDR59"/>
    <property type="match status" value="1"/>
</dbReference>
<dbReference type="GO" id="GO:0005774">
    <property type="term" value="C:vacuolar membrane"/>
    <property type="evidence" value="ECO:0007669"/>
    <property type="project" value="TreeGrafter"/>
</dbReference>
<dbReference type="GO" id="GO:1904263">
    <property type="term" value="P:positive regulation of TORC1 signaling"/>
    <property type="evidence" value="ECO:0007669"/>
    <property type="project" value="TreeGrafter"/>
</dbReference>
<dbReference type="InterPro" id="IPR015943">
    <property type="entry name" value="WD40/YVTN_repeat-like_dom_sf"/>
</dbReference>
<evidence type="ECO:0000313" key="4">
    <source>
        <dbReference type="EMBL" id="CDG69375.1"/>
    </source>
</evidence>
<protein>
    <submittedName>
        <fullName evidence="4">WD repeat-containing protein 59</fullName>
    </submittedName>
</protein>
<dbReference type="PROSITE" id="PS00678">
    <property type="entry name" value="WD_REPEATS_1"/>
    <property type="match status" value="2"/>
</dbReference>
<dbReference type="PANTHER" id="PTHR46170:SF1">
    <property type="entry name" value="GATOR COMPLEX PROTEIN WDR59"/>
    <property type="match status" value="1"/>
</dbReference>
<dbReference type="EMBL" id="HAAD01003143">
    <property type="protein sequence ID" value="CDG69375.1"/>
    <property type="molecule type" value="mRNA"/>
</dbReference>
<dbReference type="GO" id="GO:0034198">
    <property type="term" value="P:cellular response to amino acid starvation"/>
    <property type="evidence" value="ECO:0007669"/>
    <property type="project" value="TreeGrafter"/>
</dbReference>
<dbReference type="InterPro" id="IPR049567">
    <property type="entry name" value="WDR59-like"/>
</dbReference>